<dbReference type="GO" id="GO:0009247">
    <property type="term" value="P:glycolipid biosynthetic process"/>
    <property type="evidence" value="ECO:0007669"/>
    <property type="project" value="InterPro"/>
</dbReference>
<comment type="subcellular location">
    <subcellularLocation>
        <location evidence="1">Membrane</location>
    </subcellularLocation>
</comment>
<dbReference type="PANTHER" id="PTHR43025">
    <property type="entry name" value="MONOGALACTOSYLDIACYLGLYCEROL SYNTHASE"/>
    <property type="match status" value="1"/>
</dbReference>
<dbReference type="Pfam" id="PF04101">
    <property type="entry name" value="Glyco_tran_28_C"/>
    <property type="match status" value="1"/>
</dbReference>
<evidence type="ECO:0000256" key="3">
    <source>
        <dbReference type="ARBA" id="ARBA00022676"/>
    </source>
</evidence>
<feature type="domain" description="Diacylglycerol glucosyltransferase N-terminal" evidence="6">
    <location>
        <begin position="16"/>
        <end position="180"/>
    </location>
</feature>
<reference evidence="7" key="1">
    <citation type="journal article" date="2014" name="Int. J. Syst. Evol. Microbiol.">
        <title>Complete genome sequence of Corynebacterium casei LMG S-19264T (=DSM 44701T), isolated from a smear-ripened cheese.</title>
        <authorList>
            <consortium name="US DOE Joint Genome Institute (JGI-PGF)"/>
            <person name="Walter F."/>
            <person name="Albersmeier A."/>
            <person name="Kalinowski J."/>
            <person name="Ruckert C."/>
        </authorList>
    </citation>
    <scope>NUCLEOTIDE SEQUENCE</scope>
    <source>
        <strain evidence="7">CGMCC 1.12360</strain>
    </source>
</reference>
<dbReference type="GO" id="GO:0016758">
    <property type="term" value="F:hexosyltransferase activity"/>
    <property type="evidence" value="ECO:0007669"/>
    <property type="project" value="InterPro"/>
</dbReference>
<reference evidence="7" key="2">
    <citation type="submission" date="2020-09" db="EMBL/GenBank/DDBJ databases">
        <authorList>
            <person name="Sun Q."/>
            <person name="Zhou Y."/>
        </authorList>
    </citation>
    <scope>NUCLEOTIDE SEQUENCE</scope>
    <source>
        <strain evidence="7">CGMCC 1.12360</strain>
    </source>
</reference>
<dbReference type="InterPro" id="IPR009695">
    <property type="entry name" value="Diacylglyc_glucosyltr_N"/>
</dbReference>
<evidence type="ECO:0000256" key="1">
    <source>
        <dbReference type="ARBA" id="ARBA00004370"/>
    </source>
</evidence>
<name>A0A8J2XA56_9BACI</name>
<dbReference type="RefSeq" id="WP_188393131.1">
    <property type="nucleotide sequence ID" value="NZ_BMEV01000073.1"/>
</dbReference>
<evidence type="ECO:0000256" key="2">
    <source>
        <dbReference type="ARBA" id="ARBA00006962"/>
    </source>
</evidence>
<comment type="similarity">
    <text evidence="2">Belongs to the glycosyltransferase 28 family.</text>
</comment>
<proteinExistence type="inferred from homology"/>
<comment type="caution">
    <text evidence="7">The sequence shown here is derived from an EMBL/GenBank/DDBJ whole genome shotgun (WGS) entry which is preliminary data.</text>
</comment>
<organism evidence="7 8">
    <name type="scientific">Compostibacillus humi</name>
    <dbReference type="NCBI Taxonomy" id="1245525"/>
    <lineage>
        <taxon>Bacteria</taxon>
        <taxon>Bacillati</taxon>
        <taxon>Bacillota</taxon>
        <taxon>Bacilli</taxon>
        <taxon>Bacillales</taxon>
        <taxon>Bacillaceae</taxon>
        <taxon>Compostibacillus</taxon>
    </lineage>
</organism>
<accession>A0A8J2XA56</accession>
<keyword evidence="4" id="KW-0808">Transferase</keyword>
<dbReference type="Gene3D" id="3.40.50.2000">
    <property type="entry name" value="Glycogen Phosphorylase B"/>
    <property type="match status" value="1"/>
</dbReference>
<gene>
    <name evidence="7" type="primary">ykoN</name>
    <name evidence="7" type="ORF">GCM10010978_28940</name>
</gene>
<feature type="domain" description="Glycosyl transferase family 28 C-terminal" evidence="5">
    <location>
        <begin position="200"/>
        <end position="291"/>
    </location>
</feature>
<dbReference type="InterPro" id="IPR007235">
    <property type="entry name" value="Glyco_trans_28_C"/>
</dbReference>
<dbReference type="PANTHER" id="PTHR43025:SF3">
    <property type="entry name" value="MONOGALACTOSYLDIACYLGLYCEROL SYNTHASE 1, CHLOROPLASTIC"/>
    <property type="match status" value="1"/>
</dbReference>
<dbReference type="Proteomes" id="UP000602050">
    <property type="component" value="Unassembled WGS sequence"/>
</dbReference>
<dbReference type="AlphaFoldDB" id="A0A8J2XA56"/>
<dbReference type="GO" id="GO:0016020">
    <property type="term" value="C:membrane"/>
    <property type="evidence" value="ECO:0007669"/>
    <property type="project" value="UniProtKB-SubCell"/>
</dbReference>
<evidence type="ECO:0000259" key="6">
    <source>
        <dbReference type="Pfam" id="PF06925"/>
    </source>
</evidence>
<evidence type="ECO:0000313" key="8">
    <source>
        <dbReference type="Proteomes" id="UP000602050"/>
    </source>
</evidence>
<sequence>MYKVLFLPLLQIPTGHHHVADSIREQLLESGKNFHCEKVDIISHCYGKWESFVSSFYLHWIHLSPATYSRIYQWNAVKGISKRYYIYERLFLKKVLHLLAAYEPNMVVCTHALPSYLINQIKKNHQWQGIALNVYTDYFINDLWGMDCIDYHFVPSDELKRQLLKTGIDPKRIFVTGIPVHPKFQQQYVKESHNSRITMLISGGNMGAGSIMKVIERLEPSGKIFYKVLCGKNHQLFSSIKKLKNPYVQPLPYISSKDEMNRLYEEADAIITKPGGVTISECLWKKLPIFVYEALPGQEEFNFRFLQKHALVYDLCYENPKMHLESYMLRILNNETKEIRNRFESFYRGLEKRNILMLFEDILEGS</sequence>
<evidence type="ECO:0000256" key="4">
    <source>
        <dbReference type="ARBA" id="ARBA00022679"/>
    </source>
</evidence>
<dbReference type="SUPFAM" id="SSF53756">
    <property type="entry name" value="UDP-Glycosyltransferase/glycogen phosphorylase"/>
    <property type="match status" value="1"/>
</dbReference>
<dbReference type="EMBL" id="BMEV01000073">
    <property type="protein sequence ID" value="GFZ87350.1"/>
    <property type="molecule type" value="Genomic_DNA"/>
</dbReference>
<keyword evidence="3" id="KW-0328">Glycosyltransferase</keyword>
<dbReference type="Pfam" id="PF06925">
    <property type="entry name" value="MGDG_synth"/>
    <property type="match status" value="1"/>
</dbReference>
<keyword evidence="8" id="KW-1185">Reference proteome</keyword>
<protein>
    <submittedName>
        <fullName evidence="7">Putative glycosyltransferase YkoN</fullName>
    </submittedName>
</protein>
<dbReference type="InterPro" id="IPR050519">
    <property type="entry name" value="Glycosyltransf_28_UgtP"/>
</dbReference>
<evidence type="ECO:0000313" key="7">
    <source>
        <dbReference type="EMBL" id="GFZ87350.1"/>
    </source>
</evidence>
<evidence type="ECO:0000259" key="5">
    <source>
        <dbReference type="Pfam" id="PF04101"/>
    </source>
</evidence>